<organism evidence="1 2">
    <name type="scientific">Lophium mytilinum</name>
    <dbReference type="NCBI Taxonomy" id="390894"/>
    <lineage>
        <taxon>Eukaryota</taxon>
        <taxon>Fungi</taxon>
        <taxon>Dikarya</taxon>
        <taxon>Ascomycota</taxon>
        <taxon>Pezizomycotina</taxon>
        <taxon>Dothideomycetes</taxon>
        <taxon>Pleosporomycetidae</taxon>
        <taxon>Mytilinidiales</taxon>
        <taxon>Mytilinidiaceae</taxon>
        <taxon>Lophium</taxon>
    </lineage>
</organism>
<evidence type="ECO:0000313" key="2">
    <source>
        <dbReference type="Proteomes" id="UP000799750"/>
    </source>
</evidence>
<protein>
    <submittedName>
        <fullName evidence="1">Uncharacterized protein</fullName>
    </submittedName>
</protein>
<gene>
    <name evidence="1" type="ORF">BU16DRAFT_356406</name>
</gene>
<sequence>MLPVFGPHELPRAQPVTWKKTVWQKGNVAPAVNDGPATQQTKRISFRLPSVQVPADRMPTYQTPAQQAMAGYTPPYQMRALQTLTHHTPVCQERDAETDDYGY</sequence>
<proteinExistence type="predicted"/>
<keyword evidence="2" id="KW-1185">Reference proteome</keyword>
<name>A0A6A6QXK6_9PEZI</name>
<evidence type="ECO:0000313" key="1">
    <source>
        <dbReference type="EMBL" id="KAF2495787.1"/>
    </source>
</evidence>
<dbReference type="Proteomes" id="UP000799750">
    <property type="component" value="Unassembled WGS sequence"/>
</dbReference>
<dbReference type="AlphaFoldDB" id="A0A6A6QXK6"/>
<reference evidence="1" key="1">
    <citation type="journal article" date="2020" name="Stud. Mycol.">
        <title>101 Dothideomycetes genomes: a test case for predicting lifestyles and emergence of pathogens.</title>
        <authorList>
            <person name="Haridas S."/>
            <person name="Albert R."/>
            <person name="Binder M."/>
            <person name="Bloem J."/>
            <person name="Labutti K."/>
            <person name="Salamov A."/>
            <person name="Andreopoulos B."/>
            <person name="Baker S."/>
            <person name="Barry K."/>
            <person name="Bills G."/>
            <person name="Bluhm B."/>
            <person name="Cannon C."/>
            <person name="Castanera R."/>
            <person name="Culley D."/>
            <person name="Daum C."/>
            <person name="Ezra D."/>
            <person name="Gonzalez J."/>
            <person name="Henrissat B."/>
            <person name="Kuo A."/>
            <person name="Liang C."/>
            <person name="Lipzen A."/>
            <person name="Lutzoni F."/>
            <person name="Magnuson J."/>
            <person name="Mondo S."/>
            <person name="Nolan M."/>
            <person name="Ohm R."/>
            <person name="Pangilinan J."/>
            <person name="Park H.-J."/>
            <person name="Ramirez L."/>
            <person name="Alfaro M."/>
            <person name="Sun H."/>
            <person name="Tritt A."/>
            <person name="Yoshinaga Y."/>
            <person name="Zwiers L.-H."/>
            <person name="Turgeon B."/>
            <person name="Goodwin S."/>
            <person name="Spatafora J."/>
            <person name="Crous P."/>
            <person name="Grigoriev I."/>
        </authorList>
    </citation>
    <scope>NUCLEOTIDE SEQUENCE</scope>
    <source>
        <strain evidence="1">CBS 269.34</strain>
    </source>
</reference>
<accession>A0A6A6QXK6</accession>
<dbReference type="EMBL" id="MU004188">
    <property type="protein sequence ID" value="KAF2495787.1"/>
    <property type="molecule type" value="Genomic_DNA"/>
</dbReference>